<dbReference type="InterPro" id="IPR045061">
    <property type="entry name" value="FtsZ/CetZ"/>
</dbReference>
<dbReference type="EMBL" id="BNJQ01000023">
    <property type="protein sequence ID" value="GHP09034.1"/>
    <property type="molecule type" value="Genomic_DNA"/>
</dbReference>
<evidence type="ECO:0000256" key="1">
    <source>
        <dbReference type="ARBA" id="ARBA00022741"/>
    </source>
</evidence>
<sequence>MALMPCPQRLRRVGLGVRAAGGGGGGGGGRVKRVTRALPERSAGFFQNHARDSFVASRLSEMEQRVKREIRDATGVEPCPPGSASTSARVHEEEVLQQQHTQVKPSTTEADDATEYEREREDEQGRPTVVCVGTRGAFQALTANTELAVDTFYLDTDTTIVAQLEGASSTNPNCAAVAVDPTFARELESGDGDDNEPTNSRMRAILNLHESSADTPVVVLVGLSGGGLGAGTARHVAASAKRAGRPVVAVVAMPFAFEGPRKKKQAADSAAKFREMCQAVLEIDSDALGKQAPTVADAAKLGDATLVGAALAAIAIQRASSEALELGSIGAVSVSTEPVPLSKQNLVSGFGDPPTAQIVAAAARTAARRAADAALVAGAWQRGAVAVIAAAAAPGVPDYADTLRSCDVAAKGALSALQEEASARASGDVAVGVHATPMMPRLEGEEAGVSVALMVLCADSADSSASSPPSRVQPPEEEVLPPSQPRAEAEEELEEEEEEEAELELEKLELEDEVEPFQDSKLSSAAARARGMLQDERMLDKPMPTTASARARGMLDRDRIERDGRRRREK</sequence>
<gene>
    <name evidence="5" type="ORF">PPROV_000777100</name>
</gene>
<reference evidence="5" key="1">
    <citation type="submission" date="2020-10" db="EMBL/GenBank/DDBJ databases">
        <title>Unveiling of a novel bifunctional photoreceptor, Dualchrome1, isolated from a cosmopolitan green alga.</title>
        <authorList>
            <person name="Suzuki S."/>
            <person name="Kawachi M."/>
        </authorList>
    </citation>
    <scope>NUCLEOTIDE SEQUENCE</scope>
    <source>
        <strain evidence="5">NIES 2893</strain>
    </source>
</reference>
<keyword evidence="6" id="KW-1185">Reference proteome</keyword>
<dbReference type="PANTHER" id="PTHR30314">
    <property type="entry name" value="CELL DIVISION PROTEIN FTSZ-RELATED"/>
    <property type="match status" value="1"/>
</dbReference>
<dbReference type="PANTHER" id="PTHR30314:SF3">
    <property type="entry name" value="MITOCHONDRIAL DIVISION PROTEIN FSZA"/>
    <property type="match status" value="1"/>
</dbReference>
<dbReference type="GO" id="GO:0005525">
    <property type="term" value="F:GTP binding"/>
    <property type="evidence" value="ECO:0007669"/>
    <property type="project" value="UniProtKB-KW"/>
</dbReference>
<feature type="compositionally biased region" description="Polar residues" evidence="3">
    <location>
        <begin position="96"/>
        <end position="108"/>
    </location>
</feature>
<dbReference type="GO" id="GO:0005737">
    <property type="term" value="C:cytoplasm"/>
    <property type="evidence" value="ECO:0007669"/>
    <property type="project" value="TreeGrafter"/>
</dbReference>
<keyword evidence="1" id="KW-0547">Nucleotide-binding</keyword>
<evidence type="ECO:0000256" key="2">
    <source>
        <dbReference type="ARBA" id="ARBA00023134"/>
    </source>
</evidence>
<feature type="region of interest" description="Disordered" evidence="3">
    <location>
        <begin position="93"/>
        <end position="126"/>
    </location>
</feature>
<accession>A0A830HPC7</accession>
<protein>
    <recommendedName>
        <fullName evidence="4">Tubulin/FtsZ GTPase domain-containing protein</fullName>
    </recommendedName>
</protein>
<name>A0A830HPC7_9CHLO</name>
<feature type="compositionally biased region" description="Basic and acidic residues" evidence="3">
    <location>
        <begin position="115"/>
        <end position="125"/>
    </location>
</feature>
<proteinExistence type="predicted"/>
<dbReference type="AlphaFoldDB" id="A0A830HPC7"/>
<feature type="domain" description="Tubulin/FtsZ GTPase" evidence="4">
    <location>
        <begin position="201"/>
        <end position="290"/>
    </location>
</feature>
<dbReference type="InterPro" id="IPR003008">
    <property type="entry name" value="Tubulin_FtsZ_GTPase"/>
</dbReference>
<keyword evidence="2" id="KW-0342">GTP-binding</keyword>
<feature type="region of interest" description="Disordered" evidence="3">
    <location>
        <begin position="462"/>
        <end position="570"/>
    </location>
</feature>
<comment type="caution">
    <text evidence="5">The sequence shown here is derived from an EMBL/GenBank/DDBJ whole genome shotgun (WGS) entry which is preliminary data.</text>
</comment>
<dbReference type="GO" id="GO:0003924">
    <property type="term" value="F:GTPase activity"/>
    <property type="evidence" value="ECO:0007669"/>
    <property type="project" value="InterPro"/>
</dbReference>
<feature type="compositionally biased region" description="Basic and acidic residues" evidence="3">
    <location>
        <begin position="553"/>
        <end position="570"/>
    </location>
</feature>
<dbReference type="InterPro" id="IPR036525">
    <property type="entry name" value="Tubulin/FtsZ_GTPase_sf"/>
</dbReference>
<dbReference type="Gene3D" id="3.40.50.1440">
    <property type="entry name" value="Tubulin/FtsZ, GTPase domain"/>
    <property type="match status" value="1"/>
</dbReference>
<evidence type="ECO:0000313" key="5">
    <source>
        <dbReference type="EMBL" id="GHP09034.1"/>
    </source>
</evidence>
<feature type="compositionally biased region" description="Acidic residues" evidence="3">
    <location>
        <begin position="489"/>
        <end position="516"/>
    </location>
</feature>
<dbReference type="SUPFAM" id="SSF52490">
    <property type="entry name" value="Tubulin nucleotide-binding domain-like"/>
    <property type="match status" value="1"/>
</dbReference>
<dbReference type="Pfam" id="PF00091">
    <property type="entry name" value="Tubulin"/>
    <property type="match status" value="1"/>
</dbReference>
<evidence type="ECO:0000259" key="4">
    <source>
        <dbReference type="Pfam" id="PF00091"/>
    </source>
</evidence>
<organism evidence="5 6">
    <name type="scientific">Pycnococcus provasolii</name>
    <dbReference type="NCBI Taxonomy" id="41880"/>
    <lineage>
        <taxon>Eukaryota</taxon>
        <taxon>Viridiplantae</taxon>
        <taxon>Chlorophyta</taxon>
        <taxon>Pseudoscourfieldiophyceae</taxon>
        <taxon>Pseudoscourfieldiales</taxon>
        <taxon>Pycnococcaceae</taxon>
        <taxon>Pycnococcus</taxon>
    </lineage>
</organism>
<evidence type="ECO:0000313" key="6">
    <source>
        <dbReference type="Proteomes" id="UP000660262"/>
    </source>
</evidence>
<dbReference type="Proteomes" id="UP000660262">
    <property type="component" value="Unassembled WGS sequence"/>
</dbReference>
<dbReference type="PRINTS" id="PR00423">
    <property type="entry name" value="CELLDVISFTSZ"/>
</dbReference>
<dbReference type="GO" id="GO:0032153">
    <property type="term" value="C:cell division site"/>
    <property type="evidence" value="ECO:0007669"/>
    <property type="project" value="TreeGrafter"/>
</dbReference>
<evidence type="ECO:0000256" key="3">
    <source>
        <dbReference type="SAM" id="MobiDB-lite"/>
    </source>
</evidence>
<dbReference type="GO" id="GO:0051301">
    <property type="term" value="P:cell division"/>
    <property type="evidence" value="ECO:0007669"/>
    <property type="project" value="TreeGrafter"/>
</dbReference>